<dbReference type="OrthoDB" id="24735at2157"/>
<dbReference type="Pfam" id="PF02742">
    <property type="entry name" value="Fe_dep_repr_C"/>
    <property type="match status" value="1"/>
</dbReference>
<dbReference type="SUPFAM" id="SSF47979">
    <property type="entry name" value="Iron-dependent repressor protein, dimerization domain"/>
    <property type="match status" value="1"/>
</dbReference>
<dbReference type="InterPro" id="IPR008988">
    <property type="entry name" value="Transcriptional_repressor_C"/>
</dbReference>
<dbReference type="InterPro" id="IPR050536">
    <property type="entry name" value="DtxR_MntR_Metal-Reg"/>
</dbReference>
<evidence type="ECO:0000256" key="2">
    <source>
        <dbReference type="ARBA" id="ARBA00011738"/>
    </source>
</evidence>
<dbReference type="Gene3D" id="2.30.30.90">
    <property type="match status" value="1"/>
</dbReference>
<dbReference type="SUPFAM" id="SSF50037">
    <property type="entry name" value="C-terminal domain of transcriptional repressors"/>
    <property type="match status" value="1"/>
</dbReference>
<dbReference type="GO" id="GO:0005737">
    <property type="term" value="C:cytoplasm"/>
    <property type="evidence" value="ECO:0007669"/>
    <property type="project" value="UniProtKB-SubCell"/>
</dbReference>
<dbReference type="HOGENOM" id="CLU_069532_0_1_2"/>
<dbReference type="RefSeq" id="WP_013036919.1">
    <property type="nucleotide sequence ID" value="NC_014002.1"/>
</dbReference>
<dbReference type="GO" id="GO:0046983">
    <property type="term" value="F:protein dimerization activity"/>
    <property type="evidence" value="ECO:0007669"/>
    <property type="project" value="InterPro"/>
</dbReference>
<dbReference type="InterPro" id="IPR038157">
    <property type="entry name" value="FeoA_core_dom"/>
</dbReference>
<gene>
    <name evidence="5" type="ordered locus">Mmah_0446</name>
</gene>
<dbReference type="EMBL" id="CP001994">
    <property type="protein sequence ID" value="ADE35976.1"/>
    <property type="molecule type" value="Genomic_DNA"/>
</dbReference>
<dbReference type="GO" id="GO:0046914">
    <property type="term" value="F:transition metal ion binding"/>
    <property type="evidence" value="ECO:0007669"/>
    <property type="project" value="InterPro"/>
</dbReference>
<name>D5E9X5_METMS</name>
<dbReference type="SMART" id="SM00899">
    <property type="entry name" value="FeoA"/>
    <property type="match status" value="1"/>
</dbReference>
<evidence type="ECO:0000256" key="1">
    <source>
        <dbReference type="ARBA" id="ARBA00004496"/>
    </source>
</evidence>
<dbReference type="Pfam" id="PF04023">
    <property type="entry name" value="FeoA"/>
    <property type="match status" value="1"/>
</dbReference>
<dbReference type="Proteomes" id="UP000001059">
    <property type="component" value="Chromosome"/>
</dbReference>
<dbReference type="GO" id="GO:0003700">
    <property type="term" value="F:DNA-binding transcription factor activity"/>
    <property type="evidence" value="ECO:0007669"/>
    <property type="project" value="InterPro"/>
</dbReference>
<comment type="subunit">
    <text evidence="2">Homodimer.</text>
</comment>
<sequence>MKISNDAEEIIEKMWRFTEEKGMVSVPLDTLGVEKKSPEILELIEKKNITLQGNNIILSQKGIENGRNVVRRHRLAERLLADVLDTKDRYIHNAACEFEHVLHRGIDDKICTLLGHPKTCPHGRNIPEGECCRKAKDRIERVVAPLSALSNGQQGKVAYFDIKDEERLQKIMSMGVLPSMPIGLVQSYPSYVFDLEHTRYAVDREMADCIYVKIESGS</sequence>
<comment type="subcellular location">
    <subcellularLocation>
        <location evidence="1">Cytoplasm</location>
    </subcellularLocation>
</comment>
<keyword evidence="3" id="KW-0408">Iron</keyword>
<evidence type="ECO:0000259" key="4">
    <source>
        <dbReference type="SMART" id="SM00899"/>
    </source>
</evidence>
<accession>D5E9X5</accession>
<dbReference type="Gene3D" id="1.10.10.10">
    <property type="entry name" value="Winged helix-like DNA-binding domain superfamily/Winged helix DNA-binding domain"/>
    <property type="match status" value="1"/>
</dbReference>
<evidence type="ECO:0000313" key="6">
    <source>
        <dbReference type="Proteomes" id="UP000001059"/>
    </source>
</evidence>
<dbReference type="InterPro" id="IPR022689">
    <property type="entry name" value="Iron_dep_repressor"/>
</dbReference>
<keyword evidence="6" id="KW-1185">Reference proteome</keyword>
<dbReference type="GeneID" id="8982584"/>
<dbReference type="InterPro" id="IPR007167">
    <property type="entry name" value="Fe-transptr_FeoA-like"/>
</dbReference>
<organism evidence="5 6">
    <name type="scientific">Methanohalophilus mahii (strain ATCC 35705 / DSM 5219 / SLP)</name>
    <dbReference type="NCBI Taxonomy" id="547558"/>
    <lineage>
        <taxon>Archaea</taxon>
        <taxon>Methanobacteriati</taxon>
        <taxon>Methanobacteriota</taxon>
        <taxon>Stenosarchaea group</taxon>
        <taxon>Methanomicrobia</taxon>
        <taxon>Methanosarcinales</taxon>
        <taxon>Methanosarcinaceae</taxon>
        <taxon>Methanohalophilus</taxon>
    </lineage>
</organism>
<reference evidence="5 6" key="1">
    <citation type="submission" date="2010-03" db="EMBL/GenBank/DDBJ databases">
        <title>The complete genome of Methanohalophilus mahii DSM 5219.</title>
        <authorList>
            <consortium name="US DOE Joint Genome Institute (JGI-PGF)"/>
            <person name="Lucas S."/>
            <person name="Copeland A."/>
            <person name="Lapidus A."/>
            <person name="Glavina del Rio T."/>
            <person name="Dalin E."/>
            <person name="Tice H."/>
            <person name="Bruce D."/>
            <person name="Goodwin L."/>
            <person name="Pitluck S."/>
            <person name="Kyrpides N."/>
            <person name="Mavromatis K."/>
            <person name="Ivanova N."/>
            <person name="Lykidis A."/>
            <person name="Saunders E."/>
            <person name="Brettin T."/>
            <person name="Detter J.C."/>
            <person name="Han C."/>
            <person name="Land M."/>
            <person name="Hauser L."/>
            <person name="Markowitz V."/>
            <person name="Cheng J.-F."/>
            <person name="Hugenholtz P."/>
            <person name="Woyke T."/>
            <person name="Wu D."/>
            <person name="Spring S."/>
            <person name="Schneider S."/>
            <person name="Schroeder M."/>
            <person name="Klenk H.-P."/>
            <person name="Eisen J.A."/>
        </authorList>
    </citation>
    <scope>NUCLEOTIDE SEQUENCE [LARGE SCALE GENOMIC DNA]</scope>
    <source>
        <strain evidence="6">ATCC 35705 / DSM 5219 / SLP</strain>
    </source>
</reference>
<dbReference type="KEGG" id="mmh:Mmah_0446"/>
<dbReference type="InterPro" id="IPR036421">
    <property type="entry name" value="Fe_dep_repressor_sf"/>
</dbReference>
<evidence type="ECO:0000313" key="5">
    <source>
        <dbReference type="EMBL" id="ADE35976.1"/>
    </source>
</evidence>
<dbReference type="STRING" id="547558.Mmah_0446"/>
<proteinExistence type="predicted"/>
<dbReference type="SMART" id="SM00529">
    <property type="entry name" value="HTH_DTXR"/>
    <property type="match status" value="1"/>
</dbReference>
<dbReference type="PANTHER" id="PTHR33238">
    <property type="entry name" value="IRON (METAL) DEPENDENT REPRESSOR, DTXR FAMILY"/>
    <property type="match status" value="1"/>
</dbReference>
<dbReference type="InterPro" id="IPR036388">
    <property type="entry name" value="WH-like_DNA-bd_sf"/>
</dbReference>
<dbReference type="AlphaFoldDB" id="D5E9X5"/>
<dbReference type="InterPro" id="IPR001367">
    <property type="entry name" value="Fe_dep_repressor"/>
</dbReference>
<feature type="domain" description="Ferrous iron transporter FeoA-like" evidence="4">
    <location>
        <begin position="144"/>
        <end position="214"/>
    </location>
</feature>
<protein>
    <submittedName>
        <fullName evidence="5">Iron (Metal) dependent repressor, DtxR family</fullName>
    </submittedName>
</protein>
<evidence type="ECO:0000256" key="3">
    <source>
        <dbReference type="ARBA" id="ARBA00023004"/>
    </source>
</evidence>
<dbReference type="PANTHER" id="PTHR33238:SF11">
    <property type="entry name" value="TRANSCRIPTIONAL REGULATOR MNTR"/>
    <property type="match status" value="1"/>
</dbReference>